<feature type="region of interest" description="Disordered" evidence="1">
    <location>
        <begin position="513"/>
        <end position="538"/>
    </location>
</feature>
<evidence type="ECO:0000259" key="2">
    <source>
        <dbReference type="Pfam" id="PF13625"/>
    </source>
</evidence>
<keyword evidence="3" id="KW-0547">Nucleotide-binding</keyword>
<evidence type="ECO:0000313" key="4">
    <source>
        <dbReference type="Proteomes" id="UP001597479"/>
    </source>
</evidence>
<dbReference type="Proteomes" id="UP001597479">
    <property type="component" value="Unassembled WGS sequence"/>
</dbReference>
<dbReference type="Pfam" id="PF13625">
    <property type="entry name" value="Helicase_C_3"/>
    <property type="match status" value="1"/>
</dbReference>
<proteinExistence type="predicted"/>
<feature type="region of interest" description="Disordered" evidence="1">
    <location>
        <begin position="793"/>
        <end position="820"/>
    </location>
</feature>
<reference evidence="4" key="1">
    <citation type="journal article" date="2019" name="Int. J. Syst. Evol. Microbiol.">
        <title>The Global Catalogue of Microorganisms (GCM) 10K type strain sequencing project: providing services to taxonomists for standard genome sequencing and annotation.</title>
        <authorList>
            <consortium name="The Broad Institute Genomics Platform"/>
            <consortium name="The Broad Institute Genome Sequencing Center for Infectious Disease"/>
            <person name="Wu L."/>
            <person name="Ma J."/>
        </authorList>
    </citation>
    <scope>NUCLEOTIDE SEQUENCE [LARGE SCALE GENOMIC DNA]</scope>
    <source>
        <strain evidence="4">CCM 7044</strain>
    </source>
</reference>
<evidence type="ECO:0000256" key="1">
    <source>
        <dbReference type="SAM" id="MobiDB-lite"/>
    </source>
</evidence>
<feature type="region of interest" description="Disordered" evidence="1">
    <location>
        <begin position="84"/>
        <end position="120"/>
    </location>
</feature>
<keyword evidence="3" id="KW-0347">Helicase</keyword>
<dbReference type="GO" id="GO:0004386">
    <property type="term" value="F:helicase activity"/>
    <property type="evidence" value="ECO:0007669"/>
    <property type="project" value="UniProtKB-KW"/>
</dbReference>
<dbReference type="RefSeq" id="WP_377181847.1">
    <property type="nucleotide sequence ID" value="NZ_JBHUOG010000001.1"/>
</dbReference>
<dbReference type="EMBL" id="JBHUOG010000001">
    <property type="protein sequence ID" value="MFD2793552.1"/>
    <property type="molecule type" value="Genomic_DNA"/>
</dbReference>
<protein>
    <submittedName>
        <fullName evidence="3">Helicase-associated domain-containing protein</fullName>
    </submittedName>
</protein>
<accession>A0ABW5VRF9</accession>
<comment type="caution">
    <text evidence="3">The sequence shown here is derived from an EMBL/GenBank/DDBJ whole genome shotgun (WGS) entry which is preliminary data.</text>
</comment>
<evidence type="ECO:0000313" key="3">
    <source>
        <dbReference type="EMBL" id="MFD2793552.1"/>
    </source>
</evidence>
<keyword evidence="3" id="KW-0378">Hydrolase</keyword>
<keyword evidence="4" id="KW-1185">Reference proteome</keyword>
<name>A0ABW5VRF9_9MICO</name>
<feature type="domain" description="Helicase XPB/Ssl2 N-terminal" evidence="2">
    <location>
        <begin position="553"/>
        <end position="675"/>
    </location>
</feature>
<feature type="compositionally biased region" description="Basic and acidic residues" evidence="1">
    <location>
        <begin position="91"/>
        <end position="113"/>
    </location>
</feature>
<sequence length="915" mass="95560">MASSLPAAPAAATRHFADDLRQRSDTALAALLRARPDLAAPSPSTLRSLAARASSRTSLERALARSDALTLQVLEAVLALEPVFRPSPEPRSPEPRGTREQPERSEEASRAADADASPLTGPLSVDVVTWALGGSAEDRPRVAEAVGLAVDQALLWDAGGQYGATLDLRTVPGLDELLGPNPAGLGPHLDPVPDGLPEAVGHALGSAPGRTETAMALDKLLAQAPPGARAILDALAWGPPVGVVPPAGSRQRDAVNWLVTAHLLVRSDARHVVLPRLVGLALRDGHTHREPRTRPPEPQGRAVHTTTADAEAASAALELVRRVRLLRQAWDDNPPSVLRAGGLGVRDLRRVATQLEADEQATAFVVEVASLAGLVRDDGDAPPSYVPTVTDWDELDDAARWARLVETWLASRRAPWLVGSRDDKGALRAPLSPDLQRPWVPRLRAGVLGVLATEPAGDTVLAPTPEAVVEVLTWHTPRSVPPASAVQGLLAEAEWLGVTGAGALSTPGRALVLSRPDGSEPPVARAADSSPGGQPSDVAGALRAVLPHQVDEILLQGDLTGIVPGRPSRELARLLDRSTDIESRGAATTVRFSPASVTRALDQGETADGMLDELAHRSPVPVPQPLEYLIRDTARRHGAVRVGAASSYLRAADATVLAGLEHDPTLVGLNLVRLAPTVLAASVPAAVLHEALRKRGLVSALEGTDGRVLVARKGVTGRAMPAPRSAAAIRMGTGSDVVGRAPDPEALVAELRAVEDAARAGARARADAAEVARSVTTSGGSMPLRGYRVIASVPSSAEPTREGPRPGALEPLPPADAPRLDRAVTPVPAIGADAVDEDAGTQHPADGLALLRDALRDGSTVIVEVAGHTGRLERRELKPLNLDGGRLRALDPDREAELTIAVHRIASVLPTSPAP</sequence>
<dbReference type="InterPro" id="IPR032830">
    <property type="entry name" value="XPB/Ssl2_N"/>
</dbReference>
<organism evidence="3 4">
    <name type="scientific">Promicromonospora vindobonensis</name>
    <dbReference type="NCBI Taxonomy" id="195748"/>
    <lineage>
        <taxon>Bacteria</taxon>
        <taxon>Bacillati</taxon>
        <taxon>Actinomycetota</taxon>
        <taxon>Actinomycetes</taxon>
        <taxon>Micrococcales</taxon>
        <taxon>Promicromonosporaceae</taxon>
        <taxon>Promicromonospora</taxon>
    </lineage>
</organism>
<keyword evidence="3" id="KW-0067">ATP-binding</keyword>
<gene>
    <name evidence="3" type="ORF">ACFS27_08320</name>
</gene>